<name>X6NW69_RETFI</name>
<protein>
    <recommendedName>
        <fullName evidence="3">Kelch motif family protein</fullName>
    </recommendedName>
</protein>
<dbReference type="Gene3D" id="2.120.10.80">
    <property type="entry name" value="Kelch-type beta propeller"/>
    <property type="match status" value="1"/>
</dbReference>
<dbReference type="AlphaFoldDB" id="X6NW69"/>
<feature type="non-terminal residue" evidence="1">
    <location>
        <position position="1"/>
    </location>
</feature>
<organism evidence="1 2">
    <name type="scientific">Reticulomyxa filosa</name>
    <dbReference type="NCBI Taxonomy" id="46433"/>
    <lineage>
        <taxon>Eukaryota</taxon>
        <taxon>Sar</taxon>
        <taxon>Rhizaria</taxon>
        <taxon>Retaria</taxon>
        <taxon>Foraminifera</taxon>
        <taxon>Monothalamids</taxon>
        <taxon>Reticulomyxidae</taxon>
        <taxon>Reticulomyxa</taxon>
    </lineage>
</organism>
<gene>
    <name evidence="1" type="ORF">RFI_07604</name>
</gene>
<dbReference type="Proteomes" id="UP000023152">
    <property type="component" value="Unassembled WGS sequence"/>
</dbReference>
<comment type="caution">
    <text evidence="1">The sequence shown here is derived from an EMBL/GenBank/DDBJ whole genome shotgun (WGS) entry which is preliminary data.</text>
</comment>
<evidence type="ECO:0000313" key="1">
    <source>
        <dbReference type="EMBL" id="ETO29517.1"/>
    </source>
</evidence>
<dbReference type="SUPFAM" id="SSF50965">
    <property type="entry name" value="Galactose oxidase, central domain"/>
    <property type="match status" value="1"/>
</dbReference>
<accession>X6NW69</accession>
<reference evidence="1 2" key="1">
    <citation type="journal article" date="2013" name="Curr. Biol.">
        <title>The Genome of the Foraminiferan Reticulomyxa filosa.</title>
        <authorList>
            <person name="Glockner G."/>
            <person name="Hulsmann N."/>
            <person name="Schleicher M."/>
            <person name="Noegel A.A."/>
            <person name="Eichinger L."/>
            <person name="Gallinger C."/>
            <person name="Pawlowski J."/>
            <person name="Sierra R."/>
            <person name="Euteneuer U."/>
            <person name="Pillet L."/>
            <person name="Moustafa A."/>
            <person name="Platzer M."/>
            <person name="Groth M."/>
            <person name="Szafranski K."/>
            <person name="Schliwa M."/>
        </authorList>
    </citation>
    <scope>NUCLEOTIDE SEQUENCE [LARGE SCALE GENOMIC DNA]</scope>
</reference>
<dbReference type="InterPro" id="IPR015915">
    <property type="entry name" value="Kelch-typ_b-propeller"/>
</dbReference>
<evidence type="ECO:0000313" key="2">
    <source>
        <dbReference type="Proteomes" id="UP000023152"/>
    </source>
</evidence>
<dbReference type="InterPro" id="IPR011043">
    <property type="entry name" value="Gal_Oxase/kelch_b-propeller"/>
</dbReference>
<sequence>TNEGAHLRKKIKFKKDLFFLKKIKFLLNNLLRRCFIFKRVVKNFGNFNNNELLIPLDQPQCVLHKHELLICGGYEQRACYSYHTLKNEYKGHCVVELINNSNNKDINQITLLSFGGSNKHSLVMKYVNRDHDYFGVRALIGGSNNHLLFITYFYKNISVFDLNTFQFIKHNILPTNYDIGYHCFVSKSKNIQKQEIMKIHKQNYQMLLFCKKTGLSIEYNEDNNTFQFHKLYVCDDIALLYRYSYVCINDIILFFGGSYWKRNYNSVSKSVYKYSIRENKWTTFQNTLPSPLYDCVAILSEDNTHIHIIGRGDKMSIISIHVKTEVREWDPSQLVIICLFIFMKQK</sequence>
<evidence type="ECO:0008006" key="3">
    <source>
        <dbReference type="Google" id="ProtNLM"/>
    </source>
</evidence>
<proteinExistence type="predicted"/>
<keyword evidence="2" id="KW-1185">Reference proteome</keyword>
<dbReference type="EMBL" id="ASPP01006011">
    <property type="protein sequence ID" value="ETO29517.1"/>
    <property type="molecule type" value="Genomic_DNA"/>
</dbReference>